<dbReference type="AlphaFoldDB" id="A0A0A2FR91"/>
<dbReference type="Proteomes" id="UP000030146">
    <property type="component" value="Unassembled WGS sequence"/>
</dbReference>
<feature type="transmembrane region" description="Helical" evidence="1">
    <location>
        <begin position="218"/>
        <end position="237"/>
    </location>
</feature>
<keyword evidence="1" id="KW-0472">Membrane</keyword>
<dbReference type="EMBL" id="JRAK01000026">
    <property type="protein sequence ID" value="KGN93518.1"/>
    <property type="molecule type" value="Genomic_DNA"/>
</dbReference>
<evidence type="ECO:0000256" key="1">
    <source>
        <dbReference type="SAM" id="Phobius"/>
    </source>
</evidence>
<reference evidence="2 3" key="1">
    <citation type="submission" date="2014-08" db="EMBL/GenBank/DDBJ databases">
        <title>Porphyromonas gulae strain:COT-052_OH3439 Genome sequencing.</title>
        <authorList>
            <person name="Wallis C."/>
            <person name="Deusch O."/>
            <person name="O'Flynn C."/>
            <person name="Davis I."/>
            <person name="Jospin G."/>
            <person name="Darling A.E."/>
            <person name="Coil D.A."/>
            <person name="Alexiev A."/>
            <person name="Horsfall A."/>
            <person name="Kirkwood N."/>
            <person name="Harris S."/>
            <person name="Eisen J.A."/>
        </authorList>
    </citation>
    <scope>NUCLEOTIDE SEQUENCE [LARGE SCALE GENOMIC DNA]</scope>
    <source>
        <strain evidence="3">COT-052 OH3439</strain>
    </source>
</reference>
<protein>
    <submittedName>
        <fullName evidence="2">Uncharacterized protein</fullName>
    </submittedName>
</protein>
<accession>A0A0A2FR91</accession>
<keyword evidence="1" id="KW-1133">Transmembrane helix</keyword>
<comment type="caution">
    <text evidence="2">The sequence shown here is derived from an EMBL/GenBank/DDBJ whole genome shotgun (WGS) entry which is preliminary data.</text>
</comment>
<name>A0A0A2FR91_9PORP</name>
<evidence type="ECO:0000313" key="2">
    <source>
        <dbReference type="EMBL" id="KGN93518.1"/>
    </source>
</evidence>
<evidence type="ECO:0000313" key="3">
    <source>
        <dbReference type="Proteomes" id="UP000030146"/>
    </source>
</evidence>
<keyword evidence="1" id="KW-0812">Transmembrane</keyword>
<dbReference type="RefSeq" id="WP_039423328.1">
    <property type="nucleotide sequence ID" value="NZ_JRAK01000026.1"/>
</dbReference>
<organism evidence="2 3">
    <name type="scientific">Porphyromonas gulae</name>
    <dbReference type="NCBI Taxonomy" id="111105"/>
    <lineage>
        <taxon>Bacteria</taxon>
        <taxon>Pseudomonadati</taxon>
        <taxon>Bacteroidota</taxon>
        <taxon>Bacteroidia</taxon>
        <taxon>Bacteroidales</taxon>
        <taxon>Porphyromonadaceae</taxon>
        <taxon>Porphyromonas</taxon>
    </lineage>
</organism>
<keyword evidence="3" id="KW-1185">Reference proteome</keyword>
<sequence>MGWKYEIVVLGEDGKNVIVHRNVSVAGKTVDILYVKRGYQKACIQLRIGSSYGLEVERWREKARKEGLSDLNGKWQPIPSSIGNPPVSEAELKQINWVHAAQDDKGEWKNQGFNVVKNQKKTIKIEEGVFETVYTETISIRSSSTFSLGRFYWLEPYFNIPDFQKKNSIYGIYIVFLTIHSRWIFYGRDTPKTGLCFPLYNRMEIRSIWKSFHTVCPMTYWLLFIASGSITLQYIVVKKF</sequence>
<proteinExistence type="predicted"/>
<gene>
    <name evidence="2" type="ORF">HR15_01630</name>
</gene>
<feature type="transmembrane region" description="Helical" evidence="1">
    <location>
        <begin position="168"/>
        <end position="185"/>
    </location>
</feature>